<keyword evidence="2" id="KW-0732">Signal</keyword>
<evidence type="ECO:0000256" key="1">
    <source>
        <dbReference type="SAM" id="Phobius"/>
    </source>
</evidence>
<gene>
    <name evidence="3" type="ORF">NEOCIP111885_01982</name>
</gene>
<dbReference type="EMBL" id="CAKJTG010000009">
    <property type="protein sequence ID" value="CAG9608290.1"/>
    <property type="molecule type" value="Genomic_DNA"/>
</dbReference>
<accession>A0A9C7G9U4</accession>
<keyword evidence="1" id="KW-0812">Transmembrane</keyword>
<evidence type="ECO:0008006" key="5">
    <source>
        <dbReference type="Google" id="ProtNLM"/>
    </source>
</evidence>
<comment type="caution">
    <text evidence="3">The sequence shown here is derived from an EMBL/GenBank/DDBJ whole genome shotgun (WGS) entry which is preliminary data.</text>
</comment>
<keyword evidence="1" id="KW-1133">Transmembrane helix</keyword>
<keyword evidence="1" id="KW-0472">Membrane</keyword>
<evidence type="ECO:0000256" key="2">
    <source>
        <dbReference type="SAM" id="SignalP"/>
    </source>
</evidence>
<dbReference type="AlphaFoldDB" id="A0A9C7G9U4"/>
<reference evidence="3" key="1">
    <citation type="submission" date="2021-10" db="EMBL/GenBank/DDBJ databases">
        <authorList>
            <person name="Criscuolo A."/>
        </authorList>
    </citation>
    <scope>NUCLEOTIDE SEQUENCE</scope>
    <source>
        <strain evidence="3">CIP111885</strain>
    </source>
</reference>
<feature type="signal peptide" evidence="2">
    <location>
        <begin position="1"/>
        <end position="22"/>
    </location>
</feature>
<sequence>MKLKFLSVFLAIFMIFPLYANAKEVSSPLTELDRISDDALQMVKLSRFEDARKLLEYFSRQFVTLTSNGQQFSMDELRIVTISHNDALEAVKSESLEQPEKINKLTKFRLVIDAVSSTHQPLWTEMEGPIMSTFQQVQEAATNKDNVGFHENFNSFLALYDMVYPSIKIDIPATRVQALDARINFIDEFRPQVLEQATSQKELKALESDLKSIFDDMTEDEADPSLWWVIISTGSIIILTLSYVGWKKYKGDKEIRKDFKRDFRE</sequence>
<feature type="transmembrane region" description="Helical" evidence="1">
    <location>
        <begin position="226"/>
        <end position="246"/>
    </location>
</feature>
<dbReference type="NCBIfam" id="TIGR02878">
    <property type="entry name" value="spore_ypjB"/>
    <property type="match status" value="1"/>
</dbReference>
<organism evidence="3 4">
    <name type="scientific">Pseudoneobacillus rhizosphaerae</name>
    <dbReference type="NCBI Taxonomy" id="2880968"/>
    <lineage>
        <taxon>Bacteria</taxon>
        <taxon>Bacillati</taxon>
        <taxon>Bacillota</taxon>
        <taxon>Bacilli</taxon>
        <taxon>Bacillales</taxon>
        <taxon>Bacillaceae</taxon>
        <taxon>Pseudoneobacillus</taxon>
    </lineage>
</organism>
<name>A0A9C7G9U4_9BACI</name>
<evidence type="ECO:0000313" key="3">
    <source>
        <dbReference type="EMBL" id="CAG9608290.1"/>
    </source>
</evidence>
<dbReference type="InterPro" id="IPR014231">
    <property type="entry name" value="Spore_YpjB"/>
</dbReference>
<dbReference type="Pfam" id="PF09577">
    <property type="entry name" value="Spore_YpjB"/>
    <property type="match status" value="1"/>
</dbReference>
<dbReference type="Proteomes" id="UP000789845">
    <property type="component" value="Unassembled WGS sequence"/>
</dbReference>
<dbReference type="RefSeq" id="WP_230496527.1">
    <property type="nucleotide sequence ID" value="NZ_CAKJTG010000009.1"/>
</dbReference>
<proteinExistence type="predicted"/>
<feature type="chain" id="PRO_5038908975" description="Sporulation protein YpjB" evidence="2">
    <location>
        <begin position="23"/>
        <end position="265"/>
    </location>
</feature>
<keyword evidence="4" id="KW-1185">Reference proteome</keyword>
<evidence type="ECO:0000313" key="4">
    <source>
        <dbReference type="Proteomes" id="UP000789845"/>
    </source>
</evidence>
<protein>
    <recommendedName>
        <fullName evidence="5">Sporulation protein YpjB</fullName>
    </recommendedName>
</protein>